<dbReference type="HOGENOM" id="CLU_3352011_0_0_1"/>
<evidence type="ECO:0000313" key="2">
    <source>
        <dbReference type="Proteomes" id="UP000004995"/>
    </source>
</evidence>
<dbReference type="Gramene" id="KQK88636">
    <property type="protein sequence ID" value="KQK88636"/>
    <property type="gene ID" value="SETIT_040309mg"/>
</dbReference>
<proteinExistence type="predicted"/>
<dbReference type="InParanoid" id="K4AN13"/>
<keyword evidence="2" id="KW-1185">Reference proteome</keyword>
<accession>K4AN13</accession>
<reference evidence="1" key="2">
    <citation type="submission" date="2018-08" db="UniProtKB">
        <authorList>
            <consortium name="EnsemblPlants"/>
        </authorList>
    </citation>
    <scope>IDENTIFICATION</scope>
    <source>
        <strain evidence="1">Yugu1</strain>
    </source>
</reference>
<dbReference type="EMBL" id="AGNK02005555">
    <property type="status" value="NOT_ANNOTATED_CDS"/>
    <property type="molecule type" value="Genomic_DNA"/>
</dbReference>
<organism evidence="1 2">
    <name type="scientific">Setaria italica</name>
    <name type="common">Foxtail millet</name>
    <name type="synonym">Panicum italicum</name>
    <dbReference type="NCBI Taxonomy" id="4555"/>
    <lineage>
        <taxon>Eukaryota</taxon>
        <taxon>Viridiplantae</taxon>
        <taxon>Streptophyta</taxon>
        <taxon>Embryophyta</taxon>
        <taxon>Tracheophyta</taxon>
        <taxon>Spermatophyta</taxon>
        <taxon>Magnoliopsida</taxon>
        <taxon>Liliopsida</taxon>
        <taxon>Poales</taxon>
        <taxon>Poaceae</taxon>
        <taxon>PACMAD clade</taxon>
        <taxon>Panicoideae</taxon>
        <taxon>Panicodae</taxon>
        <taxon>Paniceae</taxon>
        <taxon>Cenchrinae</taxon>
        <taxon>Setaria</taxon>
    </lineage>
</organism>
<name>K4AN13_SETIT</name>
<evidence type="ECO:0000313" key="1">
    <source>
        <dbReference type="EnsemblPlants" id="KQK88636"/>
    </source>
</evidence>
<dbReference type="EnsemblPlants" id="KQK88636">
    <property type="protein sequence ID" value="KQK88636"/>
    <property type="gene ID" value="SETIT_040309mg"/>
</dbReference>
<reference evidence="2" key="1">
    <citation type="journal article" date="2012" name="Nat. Biotechnol.">
        <title>Reference genome sequence of the model plant Setaria.</title>
        <authorList>
            <person name="Bennetzen J.L."/>
            <person name="Schmutz J."/>
            <person name="Wang H."/>
            <person name="Percifield R."/>
            <person name="Hawkins J."/>
            <person name="Pontaroli A.C."/>
            <person name="Estep M."/>
            <person name="Feng L."/>
            <person name="Vaughn J.N."/>
            <person name="Grimwood J."/>
            <person name="Jenkins J."/>
            <person name="Barry K."/>
            <person name="Lindquist E."/>
            <person name="Hellsten U."/>
            <person name="Deshpande S."/>
            <person name="Wang X."/>
            <person name="Wu X."/>
            <person name="Mitros T."/>
            <person name="Triplett J."/>
            <person name="Yang X."/>
            <person name="Ye C.Y."/>
            <person name="Mauro-Herrera M."/>
            <person name="Wang L."/>
            <person name="Li P."/>
            <person name="Sharma M."/>
            <person name="Sharma R."/>
            <person name="Ronald P.C."/>
            <person name="Panaud O."/>
            <person name="Kellogg E.A."/>
            <person name="Brutnell T.P."/>
            <person name="Doust A.N."/>
            <person name="Tuskan G.A."/>
            <person name="Rokhsar D."/>
            <person name="Devos K.M."/>
        </authorList>
    </citation>
    <scope>NUCLEOTIDE SEQUENCE [LARGE SCALE GENOMIC DNA]</scope>
    <source>
        <strain evidence="2">cv. Yugu1</strain>
    </source>
</reference>
<protein>
    <submittedName>
        <fullName evidence="1">Uncharacterized protein</fullName>
    </submittedName>
</protein>
<sequence>MVRSEQRDRTRKKIPAATFGDVACSKRYSPTLAGCIC</sequence>
<dbReference type="AlphaFoldDB" id="K4AN13"/>
<dbReference type="Proteomes" id="UP000004995">
    <property type="component" value="Unassembled WGS sequence"/>
</dbReference>